<dbReference type="AlphaFoldDB" id="A0A9D3N5J0"/>
<protein>
    <submittedName>
        <fullName evidence="2">Uncharacterized protein</fullName>
    </submittedName>
</protein>
<proteinExistence type="predicted"/>
<evidence type="ECO:0000256" key="1">
    <source>
        <dbReference type="SAM" id="MobiDB-lite"/>
    </source>
</evidence>
<accession>A0A9D3N5J0</accession>
<sequence>MLRVQGLKGQRCYSDGVFVRWQQQPPSSCYFGRLSARVRTEPELVYTPVIRDRSGEVARLVPGRDEETERRITVIIRSPTSAYIWQENSRMLPAEARGGASGGRPLAMRDAPHVSDSRCVL</sequence>
<feature type="region of interest" description="Disordered" evidence="1">
    <location>
        <begin position="95"/>
        <end position="116"/>
    </location>
</feature>
<name>A0A9D3N5J0_9TELE</name>
<evidence type="ECO:0000313" key="2">
    <source>
        <dbReference type="EMBL" id="KAG7314895.1"/>
    </source>
</evidence>
<dbReference type="Proteomes" id="UP000824219">
    <property type="component" value="Linkage Group LG28"/>
</dbReference>
<gene>
    <name evidence="2" type="ORF">KOW79_022198</name>
</gene>
<comment type="caution">
    <text evidence="2">The sequence shown here is derived from an EMBL/GenBank/DDBJ whole genome shotgun (WGS) entry which is preliminary data.</text>
</comment>
<keyword evidence="3" id="KW-1185">Reference proteome</keyword>
<organism evidence="2 3">
    <name type="scientific">Hemibagrus wyckioides</name>
    <dbReference type="NCBI Taxonomy" id="337641"/>
    <lineage>
        <taxon>Eukaryota</taxon>
        <taxon>Metazoa</taxon>
        <taxon>Chordata</taxon>
        <taxon>Craniata</taxon>
        <taxon>Vertebrata</taxon>
        <taxon>Euteleostomi</taxon>
        <taxon>Actinopterygii</taxon>
        <taxon>Neopterygii</taxon>
        <taxon>Teleostei</taxon>
        <taxon>Ostariophysi</taxon>
        <taxon>Siluriformes</taxon>
        <taxon>Bagridae</taxon>
        <taxon>Hemibagrus</taxon>
    </lineage>
</organism>
<reference evidence="2 3" key="1">
    <citation type="submission" date="2021-06" db="EMBL/GenBank/DDBJ databases">
        <title>Chromosome-level genome assembly of the red-tail catfish (Hemibagrus wyckioides).</title>
        <authorList>
            <person name="Shao F."/>
        </authorList>
    </citation>
    <scope>NUCLEOTIDE SEQUENCE [LARGE SCALE GENOMIC DNA]</scope>
    <source>
        <strain evidence="2">EC202008001</strain>
        <tissue evidence="2">Blood</tissue>
    </source>
</reference>
<evidence type="ECO:0000313" key="3">
    <source>
        <dbReference type="Proteomes" id="UP000824219"/>
    </source>
</evidence>
<dbReference type="EMBL" id="JAHKSW010000028">
    <property type="protein sequence ID" value="KAG7314895.1"/>
    <property type="molecule type" value="Genomic_DNA"/>
</dbReference>